<dbReference type="RefSeq" id="WP_053394098.1">
    <property type="nucleotide sequence ID" value="NZ_LHPJ01000002.1"/>
</dbReference>
<evidence type="ECO:0000256" key="11">
    <source>
        <dbReference type="ARBA" id="ARBA00022917"/>
    </source>
</evidence>
<dbReference type="NCBIfam" id="TIGR03719">
    <property type="entry name" value="ABC_ABC_ChvD"/>
    <property type="match status" value="1"/>
</dbReference>
<keyword evidence="4 12" id="KW-0699">rRNA-binding</keyword>
<keyword evidence="7 12" id="KW-0378">Hydrolase</keyword>
<evidence type="ECO:0000256" key="2">
    <source>
        <dbReference type="ARBA" id="ARBA00022490"/>
    </source>
</evidence>
<evidence type="ECO:0000259" key="13">
    <source>
        <dbReference type="PROSITE" id="PS50893"/>
    </source>
</evidence>
<comment type="domain">
    <text evidence="12">The arm domain is inserted in the first ABC transporter domain. Probably contacts ribosomal protein L1.</text>
</comment>
<dbReference type="GO" id="GO:0043022">
    <property type="term" value="F:ribosome binding"/>
    <property type="evidence" value="ECO:0007669"/>
    <property type="project" value="UniProtKB-UniRule"/>
</dbReference>
<comment type="caution">
    <text evidence="14">The sequence shown here is derived from an EMBL/GenBank/DDBJ whole genome shotgun (WGS) entry which is preliminary data.</text>
</comment>
<keyword evidence="6 12" id="KW-0547">Nucleotide-binding</keyword>
<dbReference type="InterPro" id="IPR003439">
    <property type="entry name" value="ABC_transporter-like_ATP-bd"/>
</dbReference>
<dbReference type="GO" id="GO:0045900">
    <property type="term" value="P:negative regulation of translational elongation"/>
    <property type="evidence" value="ECO:0007669"/>
    <property type="project" value="UniProtKB-UniRule"/>
</dbReference>
<proteinExistence type="inferred from homology"/>
<dbReference type="InterPro" id="IPR022374">
    <property type="entry name" value="EttA"/>
</dbReference>
<keyword evidence="8 12" id="KW-0067">ATP-binding</keyword>
<dbReference type="HAMAP" id="MF_00847">
    <property type="entry name" value="EttA"/>
    <property type="match status" value="1"/>
</dbReference>
<dbReference type="Pfam" id="PF12848">
    <property type="entry name" value="ABC_tran_Xtn"/>
    <property type="match status" value="1"/>
</dbReference>
<feature type="domain" description="ABC transporter" evidence="13">
    <location>
        <begin position="6"/>
        <end position="259"/>
    </location>
</feature>
<dbReference type="GO" id="GO:0000049">
    <property type="term" value="F:tRNA binding"/>
    <property type="evidence" value="ECO:0007669"/>
    <property type="project" value="UniProtKB-UniRule"/>
</dbReference>
<evidence type="ECO:0000256" key="10">
    <source>
        <dbReference type="ARBA" id="ARBA00022884"/>
    </source>
</evidence>
<dbReference type="PATRIC" id="fig|693.5.peg.385"/>
<comment type="domain">
    <text evidence="12">The P-site tRNA interaction motif (PtIM domain) probably interacts with the P-site tRNA(fMet) as well as the 23S rRNA.</text>
</comment>
<dbReference type="NCBIfam" id="NF008775">
    <property type="entry name" value="PRK11819.1"/>
    <property type="match status" value="1"/>
</dbReference>
<dbReference type="FunFam" id="3.40.50.300:FF:000183">
    <property type="entry name" value="ABC transporter ATP-binding protein yjjK"/>
    <property type="match status" value="1"/>
</dbReference>
<feature type="region of interest" description="Arm" evidence="12">
    <location>
        <begin position="95"/>
        <end position="139"/>
    </location>
</feature>
<dbReference type="Proteomes" id="UP000037515">
    <property type="component" value="Unassembled WGS sequence"/>
</dbReference>
<evidence type="ECO:0000313" key="14">
    <source>
        <dbReference type="EMBL" id="KOO04964.1"/>
    </source>
</evidence>
<sequence length="555" mass="62248">MAEYVYTMSRVSKIVPPKRQILKDISLSFFPGAKIGVLGLNGAGKSTLLRIMAGIDTDIDGEARPQPGLNVGYLPQEPVLDESKTVREVVEEAVADVADALKRLDAVYAAYAEPDADFDALAKEQGELEALIQTKDGHNLENALERAADALRLPEWDQKIGNLSGGERRRVAICRLLLEKPDMLLLDEPTNHLDAESVAWLERFLVDYTGTVVAITHDRYFLDNAAGWILELDRGEGIPWEGNYTSWLEQKDARLQQEASQEKARQKTIEKELEWVRQNPKGRQAKSKARMARFEELQNTDHQKRNETNELFIPPGDRLGDKVIEVNNLTKSFDGRVLIDDLSFSIPKGAIVGIIGANGAGKSTLFKMLSGTEQPDSGTIEMGDTVKLASVEQFRDSMNDKNTVFQEISEGADIIKINNFEIPARAYCSRFNFKGSDQQKVIGELSGGERNRVHLAKLLKAGGNVLLLDEPTNDLDVETLRALEEALLEFPGCAMVISHDRWFLDRIATHIIDYRDEGQVNFYEGNYTEYMDWLKKTLGPEAAEPHRIKYKRITK</sequence>
<dbReference type="GO" id="GO:0006412">
    <property type="term" value="P:translation"/>
    <property type="evidence" value="ECO:0007669"/>
    <property type="project" value="UniProtKB-KW"/>
</dbReference>
<dbReference type="GO" id="GO:0005524">
    <property type="term" value="F:ATP binding"/>
    <property type="evidence" value="ECO:0007669"/>
    <property type="project" value="UniProtKB-UniRule"/>
</dbReference>
<dbReference type="SMART" id="SM00382">
    <property type="entry name" value="AAA"/>
    <property type="match status" value="2"/>
</dbReference>
<keyword evidence="10 12" id="KW-0694">RNA-binding</keyword>
<dbReference type="InterPro" id="IPR032781">
    <property type="entry name" value="ABC_tran_Xtn"/>
</dbReference>
<dbReference type="OrthoDB" id="9762051at2"/>
<evidence type="ECO:0000313" key="15">
    <source>
        <dbReference type="Proteomes" id="UP000037515"/>
    </source>
</evidence>
<keyword evidence="5 12" id="KW-0677">Repeat</keyword>
<dbReference type="PANTHER" id="PTHR43858:SF1">
    <property type="entry name" value="ABC TRANSPORTER-RELATED PROTEIN"/>
    <property type="match status" value="1"/>
</dbReference>
<keyword evidence="11 12" id="KW-0648">Protein biosynthesis</keyword>
<dbReference type="InterPro" id="IPR017871">
    <property type="entry name" value="ABC_transporter-like_CS"/>
</dbReference>
<evidence type="ECO:0000256" key="6">
    <source>
        <dbReference type="ARBA" id="ARBA00022741"/>
    </source>
</evidence>
<evidence type="ECO:0000256" key="3">
    <source>
        <dbReference type="ARBA" id="ARBA00022555"/>
    </source>
</evidence>
<dbReference type="GO" id="GO:0019843">
    <property type="term" value="F:rRNA binding"/>
    <property type="evidence" value="ECO:0007669"/>
    <property type="project" value="UniProtKB-UniRule"/>
</dbReference>
<feature type="binding site" evidence="12">
    <location>
        <begin position="356"/>
        <end position="363"/>
    </location>
    <ligand>
        <name>ATP</name>
        <dbReference type="ChEBI" id="CHEBI:30616"/>
        <label>2</label>
    </ligand>
</feature>
<dbReference type="FunFam" id="3.40.50.300:FF:000011">
    <property type="entry name" value="Putative ABC transporter ATP-binding component"/>
    <property type="match status" value="1"/>
</dbReference>
<evidence type="ECO:0000256" key="9">
    <source>
        <dbReference type="ARBA" id="ARBA00022845"/>
    </source>
</evidence>
<dbReference type="SUPFAM" id="SSF52540">
    <property type="entry name" value="P-loop containing nucleoside triphosphate hydrolases"/>
    <property type="match status" value="2"/>
</dbReference>
<dbReference type="PROSITE" id="PS50893">
    <property type="entry name" value="ABC_TRANSPORTER_2"/>
    <property type="match status" value="2"/>
</dbReference>
<evidence type="ECO:0000256" key="1">
    <source>
        <dbReference type="ARBA" id="ARBA00005868"/>
    </source>
</evidence>
<reference evidence="15" key="1">
    <citation type="submission" date="2015-08" db="EMBL/GenBank/DDBJ databases">
        <title>Vibrio galatheae sp. nov., a novel member of the Vibrionaceae family isolated from the Solomon Islands.</title>
        <authorList>
            <person name="Giubergia S."/>
            <person name="Machado H."/>
            <person name="Mateiu R.V."/>
            <person name="Gram L."/>
        </authorList>
    </citation>
    <scope>NUCLEOTIDE SEQUENCE [LARGE SCALE GENOMIC DNA]</scope>
    <source>
        <strain evidence="15">DSM 19584</strain>
    </source>
</reference>
<dbReference type="CDD" id="cd03221">
    <property type="entry name" value="ABCF_EF-3"/>
    <property type="match status" value="2"/>
</dbReference>
<dbReference type="InterPro" id="IPR027417">
    <property type="entry name" value="P-loop_NTPase"/>
</dbReference>
<evidence type="ECO:0000256" key="4">
    <source>
        <dbReference type="ARBA" id="ARBA00022730"/>
    </source>
</evidence>
<keyword evidence="2 12" id="KW-0963">Cytoplasm</keyword>
<comment type="similarity">
    <text evidence="1 12">Belongs to the ABC transporter superfamily. ABCF family. Translational throttle EttA subfamily.</text>
</comment>
<comment type="catalytic activity">
    <reaction evidence="12">
        <text>ATP + H2O = ADP + phosphate + H(+)</text>
        <dbReference type="Rhea" id="RHEA:13065"/>
        <dbReference type="ChEBI" id="CHEBI:15377"/>
        <dbReference type="ChEBI" id="CHEBI:15378"/>
        <dbReference type="ChEBI" id="CHEBI:30616"/>
        <dbReference type="ChEBI" id="CHEBI:43474"/>
        <dbReference type="ChEBI" id="CHEBI:456216"/>
    </reaction>
</comment>
<feature type="binding site" evidence="12">
    <location>
        <begin position="39"/>
        <end position="46"/>
    </location>
    <ligand>
        <name>ATP</name>
        <dbReference type="ChEBI" id="CHEBI:30616"/>
        <label>1</label>
    </ligand>
</feature>
<dbReference type="EMBL" id="LHPJ01000002">
    <property type="protein sequence ID" value="KOO04964.1"/>
    <property type="molecule type" value="Genomic_DNA"/>
</dbReference>
<gene>
    <name evidence="12" type="primary">ettA</name>
    <name evidence="14" type="ORF">AKJ17_01900</name>
</gene>
<dbReference type="EC" id="3.6.1.-" evidence="12"/>
<dbReference type="GO" id="GO:0005737">
    <property type="term" value="C:cytoplasm"/>
    <property type="evidence" value="ECO:0007669"/>
    <property type="project" value="UniProtKB-SubCell"/>
</dbReference>
<name>A0A0M0HSD8_VIBNE</name>
<evidence type="ECO:0000256" key="12">
    <source>
        <dbReference type="HAMAP-Rule" id="MF_00847"/>
    </source>
</evidence>
<dbReference type="InterPro" id="IPR003593">
    <property type="entry name" value="AAA+_ATPase"/>
</dbReference>
<keyword evidence="15" id="KW-1185">Reference proteome</keyword>
<evidence type="ECO:0000256" key="5">
    <source>
        <dbReference type="ARBA" id="ARBA00022737"/>
    </source>
</evidence>
<comment type="subcellular location">
    <subcellularLocation>
        <location evidence="12">Cytoplasm</location>
    </subcellularLocation>
    <text evidence="12">Associates with ribosomes and polysomes.</text>
</comment>
<dbReference type="PROSITE" id="PS00211">
    <property type="entry name" value="ABC_TRANSPORTER_1"/>
    <property type="match status" value="1"/>
</dbReference>
<keyword evidence="9 12" id="KW-0810">Translation regulation</keyword>
<evidence type="ECO:0000256" key="8">
    <source>
        <dbReference type="ARBA" id="ARBA00022840"/>
    </source>
</evidence>
<evidence type="ECO:0000256" key="7">
    <source>
        <dbReference type="ARBA" id="ARBA00022801"/>
    </source>
</evidence>
<feature type="domain" description="ABC transporter" evidence="13">
    <location>
        <begin position="324"/>
        <end position="542"/>
    </location>
</feature>
<comment type="function">
    <text evidence="12">A translation factor that gates the progression of the 70S ribosomal initiation complex (IC, containing tRNA(fMet) in the P-site) into the translation elongation cycle by using a mechanism sensitive to the ATP/ADP ratio. Binds to the 70S ribosome E-site where it modulates the state of the translating ribosome during subunit translocation. ATP hydrolysis probably frees it from the ribosome, which can enter the elongation phase.</text>
</comment>
<dbReference type="STRING" id="693.AKJ17_01900"/>
<organism evidence="14 15">
    <name type="scientific">Vibrio nereis</name>
    <dbReference type="NCBI Taxonomy" id="693"/>
    <lineage>
        <taxon>Bacteria</taxon>
        <taxon>Pseudomonadati</taxon>
        <taxon>Pseudomonadota</taxon>
        <taxon>Gammaproteobacteria</taxon>
        <taxon>Vibrionales</taxon>
        <taxon>Vibrionaceae</taxon>
        <taxon>Vibrio</taxon>
    </lineage>
</organism>
<dbReference type="AlphaFoldDB" id="A0A0M0HSD8"/>
<accession>A0A0M0HSD8</accession>
<comment type="subunit">
    <text evidence="12">Monomer. Probably contacts ribosomal proteins L1, L5, L33 and S7, the 16S and 23S rRNA and the P-site containing tRNA(fMet).</text>
</comment>
<dbReference type="PANTHER" id="PTHR43858">
    <property type="entry name" value="ENERGY-DEPENDENT TRANSLATIONAL THROTTLE PROTEIN ETTA"/>
    <property type="match status" value="1"/>
</dbReference>
<protein>
    <recommendedName>
        <fullName evidence="12">Energy-dependent translational throttle protein EttA</fullName>
        <ecNumber evidence="12">3.6.1.-</ecNumber>
    </recommendedName>
    <alternativeName>
        <fullName evidence="12">Translational regulatory factor EttA</fullName>
    </alternativeName>
</protein>
<dbReference type="Pfam" id="PF00005">
    <property type="entry name" value="ABC_tran"/>
    <property type="match status" value="2"/>
</dbReference>
<dbReference type="Gene3D" id="3.40.50.300">
    <property type="entry name" value="P-loop containing nucleotide triphosphate hydrolases"/>
    <property type="match status" value="2"/>
</dbReference>
<feature type="region of interest" description="PtIM" evidence="12">
    <location>
        <begin position="242"/>
        <end position="322"/>
    </location>
</feature>
<keyword evidence="3 12" id="KW-0820">tRNA-binding</keyword>
<dbReference type="GO" id="GO:0016887">
    <property type="term" value="F:ATP hydrolysis activity"/>
    <property type="evidence" value="ECO:0007669"/>
    <property type="project" value="UniProtKB-UniRule"/>
</dbReference>